<dbReference type="OrthoDB" id="3495027at2"/>
<keyword evidence="2" id="KW-1185">Reference proteome</keyword>
<proteinExistence type="predicted"/>
<reference evidence="1 2" key="1">
    <citation type="submission" date="2019-03" db="EMBL/GenBank/DDBJ databases">
        <title>Genomic Encyclopedia of Type Strains, Phase III (KMG-III): the genomes of soil and plant-associated and newly described type strains.</title>
        <authorList>
            <person name="Whitman W."/>
        </authorList>
    </citation>
    <scope>NUCLEOTIDE SEQUENCE [LARGE SCALE GENOMIC DNA]</scope>
    <source>
        <strain evidence="1 2">VKM Ac-2527</strain>
    </source>
</reference>
<comment type="caution">
    <text evidence="1">The sequence shown here is derived from an EMBL/GenBank/DDBJ whole genome shotgun (WGS) entry which is preliminary data.</text>
</comment>
<accession>A0A4R6KC07</accession>
<organism evidence="1 2">
    <name type="scientific">Kribbella caucasensis</name>
    <dbReference type="NCBI Taxonomy" id="2512215"/>
    <lineage>
        <taxon>Bacteria</taxon>
        <taxon>Bacillati</taxon>
        <taxon>Actinomycetota</taxon>
        <taxon>Actinomycetes</taxon>
        <taxon>Propionibacteriales</taxon>
        <taxon>Kribbellaceae</taxon>
        <taxon>Kribbella</taxon>
    </lineage>
</organism>
<evidence type="ECO:0000313" key="1">
    <source>
        <dbReference type="EMBL" id="TDO45252.1"/>
    </source>
</evidence>
<dbReference type="RefSeq" id="WP_133802607.1">
    <property type="nucleotide sequence ID" value="NZ_SNWQ01000013.1"/>
</dbReference>
<gene>
    <name evidence="1" type="ORF">EV643_11325</name>
</gene>
<protein>
    <submittedName>
        <fullName evidence="1">Uncharacterized protein</fullName>
    </submittedName>
</protein>
<sequence>MSVTDISSVSCPLSRSERDALFDALRYYRNQLQDAWSDETIHESFRSASGEQAPASRGQCGVSSAWLVERLRADDRSLKLSYCYGDVLSTVDDTPVLPRHCWVEIGDEDDPGRLVVDLTGDQAESLRDYPVLCLPHDELRRDLRTEYRVTYVRLDPEGLRNDLVQPRLGILKRRLRAGI</sequence>
<dbReference type="Proteomes" id="UP000295388">
    <property type="component" value="Unassembled WGS sequence"/>
</dbReference>
<dbReference type="EMBL" id="SNWQ01000013">
    <property type="protein sequence ID" value="TDO45252.1"/>
    <property type="molecule type" value="Genomic_DNA"/>
</dbReference>
<dbReference type="AlphaFoldDB" id="A0A4R6KC07"/>
<evidence type="ECO:0000313" key="2">
    <source>
        <dbReference type="Proteomes" id="UP000295388"/>
    </source>
</evidence>
<name>A0A4R6KC07_9ACTN</name>